<feature type="region of interest" description="Disordered" evidence="12">
    <location>
        <begin position="642"/>
        <end position="683"/>
    </location>
</feature>
<keyword evidence="7" id="KW-0238">DNA-binding</keyword>
<evidence type="ECO:0000256" key="3">
    <source>
        <dbReference type="ARBA" id="ARBA00009423"/>
    </source>
</evidence>
<dbReference type="FunFam" id="1.20.5.1700:FF:000001">
    <property type="entry name" value="Transforming acidic coiled-coil-containing protein 1 isoform 2"/>
    <property type="match status" value="1"/>
</dbReference>
<keyword evidence="5" id="KW-0597">Phosphoprotein</keyword>
<proteinExistence type="inferred from homology"/>
<dbReference type="GO" id="GO:0021987">
    <property type="term" value="P:cerebral cortex development"/>
    <property type="evidence" value="ECO:0007669"/>
    <property type="project" value="TreeGrafter"/>
</dbReference>
<dbReference type="GO" id="GO:0002244">
    <property type="term" value="P:hematopoietic progenitor cell differentiation"/>
    <property type="evidence" value="ECO:0007669"/>
    <property type="project" value="UniProtKB-ARBA"/>
</dbReference>
<dbReference type="Pfam" id="PF25777">
    <property type="entry name" value="Aurora-A_bind_TACC3"/>
    <property type="match status" value="1"/>
</dbReference>
<feature type="region of interest" description="Disordered" evidence="12">
    <location>
        <begin position="724"/>
        <end position="891"/>
    </location>
</feature>
<dbReference type="Pfam" id="PF05010">
    <property type="entry name" value="TACC_C"/>
    <property type="match status" value="1"/>
</dbReference>
<dbReference type="GO" id="GO:0003700">
    <property type="term" value="F:DNA-binding transcription factor activity"/>
    <property type="evidence" value="ECO:0007669"/>
    <property type="project" value="InterPro"/>
</dbReference>
<dbReference type="EMBL" id="JABFDY010000002">
    <property type="protein sequence ID" value="KAF7710762.1"/>
    <property type="molecule type" value="Genomic_DNA"/>
</dbReference>
<organism evidence="14 15">
    <name type="scientific">Silurus meridionalis</name>
    <name type="common">Southern catfish</name>
    <name type="synonym">Silurus soldatovi meridionalis</name>
    <dbReference type="NCBI Taxonomy" id="175797"/>
    <lineage>
        <taxon>Eukaryota</taxon>
        <taxon>Metazoa</taxon>
        <taxon>Chordata</taxon>
        <taxon>Craniata</taxon>
        <taxon>Vertebrata</taxon>
        <taxon>Euteleostomi</taxon>
        <taxon>Actinopterygii</taxon>
        <taxon>Neopterygii</taxon>
        <taxon>Teleostei</taxon>
        <taxon>Ostariophysi</taxon>
        <taxon>Siluriformes</taxon>
        <taxon>Siluridae</taxon>
        <taxon>Silurus</taxon>
    </lineage>
</organism>
<dbReference type="InterPro" id="IPR057663">
    <property type="entry name" value="TACC3_Aurora-A_bind"/>
</dbReference>
<evidence type="ECO:0000256" key="6">
    <source>
        <dbReference type="ARBA" id="ARBA00023054"/>
    </source>
</evidence>
<evidence type="ECO:0000256" key="5">
    <source>
        <dbReference type="ARBA" id="ARBA00022553"/>
    </source>
</evidence>
<feature type="region of interest" description="Disordered" evidence="12">
    <location>
        <begin position="260"/>
        <end position="291"/>
    </location>
</feature>
<protein>
    <recommendedName>
        <fullName evidence="13">BHLH domain-containing protein</fullName>
    </recommendedName>
</protein>
<evidence type="ECO:0000259" key="13">
    <source>
        <dbReference type="PROSITE" id="PS50888"/>
    </source>
</evidence>
<feature type="coiled-coil region" evidence="11">
    <location>
        <begin position="1154"/>
        <end position="1238"/>
    </location>
</feature>
<dbReference type="PROSITE" id="PS50888">
    <property type="entry name" value="BHLH"/>
    <property type="match status" value="1"/>
</dbReference>
<evidence type="ECO:0000256" key="11">
    <source>
        <dbReference type="SAM" id="Coils"/>
    </source>
</evidence>
<dbReference type="Proteomes" id="UP000606274">
    <property type="component" value="Unassembled WGS sequence"/>
</dbReference>
<dbReference type="InterPro" id="IPR036638">
    <property type="entry name" value="HLH_DNA-bd_sf"/>
</dbReference>
<dbReference type="Pfam" id="PF01056">
    <property type="entry name" value="Myc_N"/>
    <property type="match status" value="2"/>
</dbReference>
<dbReference type="InterPro" id="IPR012682">
    <property type="entry name" value="Tscrpt_reg_Myc_N"/>
</dbReference>
<dbReference type="PANTHER" id="PTHR13924:SF4">
    <property type="entry name" value="TRANSFORMING ACIDIC COILED-COIL-CONTAINING PROTEIN 3"/>
    <property type="match status" value="1"/>
</dbReference>
<feature type="compositionally biased region" description="Basic and acidic residues" evidence="12">
    <location>
        <begin position="279"/>
        <end position="291"/>
    </location>
</feature>
<feature type="compositionally biased region" description="Acidic residues" evidence="12">
    <location>
        <begin position="170"/>
        <end position="180"/>
    </location>
</feature>
<dbReference type="AlphaFoldDB" id="A0A8T0BTY8"/>
<keyword evidence="9" id="KW-0539">Nucleus</keyword>
<evidence type="ECO:0000256" key="8">
    <source>
        <dbReference type="ARBA" id="ARBA00023212"/>
    </source>
</evidence>
<sequence length="1242" mass="138057">MECDHHQHYFYDGMDGRIEDFFTSTAPSEDIWKKFELLPTPPVSPPRTFPTGRLLFPPPASERSMWASDDYGVLPLKKLDPLDMFGNLSSVVIKDCMWSGGFNATRVAPRPETHQNELVHVHAPRIQSATKQTDVQVTRCVNPAAVLNLPVSQSKKTPASSGSESRSDSSDDDDDDDEIDVVTVENRLKKRTRTPITIAVSADPHGPRNKHFHISLHRQQHNYAAPSPESDDEHHMLPDDDEYDEEEPLGKRARLDPLLLSAPSSSSSSPASSDSEDSTEQRRNFLERKRRDDLRSRFQMLRNEIPGLSESAKSSKVAILTHATEYLLQLQTRERRQTQERKKLRARRCCSPQDLDDAALTSCMSSEVVNDENQVALPIRKRVPSESSADIFALDQPTGRPSILRQSQVENLNKNISKGVKVCFQTPLRDPVTKRIMSPSRVGRMATLDDCTNALESLKLKSPSLPSASTQPINVPTKMDSSFPDDDMPIQSRGGYTIDFDNLDSVNPFQSSSNMILSPPKPAVLLPDTLTEPTLAASSPALEEVEQVTEKVDMALDETLPFIPSVENSLADFSAEGASTDSTVIIEPRRTALADHVADDTVDVEVPESTPVIDAVADLLLSPKASYQIDFDDLESVDPFKTSGSKIQNSPPVSGKTPISNLAPFNTEEMSSGVKNSEMPSEHEDKLFHDRMVNLSEVSTDGAAPSVVPPKDAPMVLEFNFDDCTEVKRKPPPKRLGLKKAPLSKTKTEAAKPASATSEKKSPETKPESCSMPSDSMETGIPPARGAYSIDFDQFDDPNFNPFGTTAKMGSSPPRDVPVVRESSTRPAQAENQEIPVENATHSSLFSEPEKATEAEPSFKATEEPEPLLVPKTHQPCIPDVPKPQKVEEPAFPCSADFDSAAADDEFVPGSMFMPSDLDGQIDYLEQFGSSTFKESALRKQSLYLKFDPLLKESPKKAAVDSSSFGFSLPRPSLAIRMMEAARTEVRQKSQKDDTKLLEDFPSPAEPPAVQDPTVLDLLVPTMKQTQMSEDVIVDMLLYTQKDMDTALEKAQQQAEEKVVDLNAQIEKLSLNNQHAMLIVSEYEAVIAQITAEHKKKEELAQAELSRVLQEKQQLAKELSDMEHSFSDVVKRLDRRKEVIDGFKKNEETLKQCAQSYLARLRKEEQRYQTLKSHAEEKIDQANKQIAEVRSKQGAEVSALQVQLRREQLKVQSLEKNLEQKTKEVEDVTKLCDELIAKVQQH</sequence>
<keyword evidence="6 11" id="KW-0175">Coiled coil</keyword>
<dbReference type="Gene3D" id="1.20.5.1700">
    <property type="match status" value="1"/>
</dbReference>
<evidence type="ECO:0000256" key="12">
    <source>
        <dbReference type="SAM" id="MobiDB-lite"/>
    </source>
</evidence>
<evidence type="ECO:0000256" key="2">
    <source>
        <dbReference type="ARBA" id="ARBA00004245"/>
    </source>
</evidence>
<evidence type="ECO:0000256" key="1">
    <source>
        <dbReference type="ARBA" id="ARBA00004123"/>
    </source>
</evidence>
<dbReference type="GO" id="GO:0005737">
    <property type="term" value="C:cytoplasm"/>
    <property type="evidence" value="ECO:0007669"/>
    <property type="project" value="TreeGrafter"/>
</dbReference>
<comment type="subcellular location">
    <subcellularLocation>
        <location evidence="2">Cytoplasm</location>
        <location evidence="2">Cytoskeleton</location>
    </subcellularLocation>
    <subcellularLocation>
        <location evidence="1">Nucleus</location>
    </subcellularLocation>
</comment>
<keyword evidence="15" id="KW-1185">Reference proteome</keyword>
<dbReference type="PANTHER" id="PTHR13924">
    <property type="entry name" value="TRANSFORMING ACIDIC COILED-COIL CONTAINING PROTEIN 1/2"/>
    <property type="match status" value="1"/>
</dbReference>
<feature type="compositionally biased region" description="Basic and acidic residues" evidence="12">
    <location>
        <begin position="758"/>
        <end position="767"/>
    </location>
</feature>
<dbReference type="GO" id="GO:0046983">
    <property type="term" value="F:protein dimerization activity"/>
    <property type="evidence" value="ECO:0007669"/>
    <property type="project" value="InterPro"/>
</dbReference>
<comment type="subunit">
    <text evidence="10">Efficient DNA binding requires dimerization with another bHLH protein. Binds DNA as a heterodimer with MAX.</text>
</comment>
<evidence type="ECO:0000256" key="7">
    <source>
        <dbReference type="ARBA" id="ARBA00023125"/>
    </source>
</evidence>
<feature type="coiled-coil region" evidence="11">
    <location>
        <begin position="1045"/>
        <end position="1125"/>
    </location>
</feature>
<feature type="region of interest" description="Disordered" evidence="12">
    <location>
        <begin position="151"/>
        <end position="180"/>
    </location>
</feature>
<feature type="region of interest" description="Disordered" evidence="12">
    <location>
        <begin position="223"/>
        <end position="248"/>
    </location>
</feature>
<dbReference type="GO" id="GO:0007097">
    <property type="term" value="P:nuclear migration"/>
    <property type="evidence" value="ECO:0007669"/>
    <property type="project" value="TreeGrafter"/>
</dbReference>
<dbReference type="InterPro" id="IPR002418">
    <property type="entry name" value="Tscrpt_reg_Myc"/>
</dbReference>
<dbReference type="GO" id="GO:0005856">
    <property type="term" value="C:cytoskeleton"/>
    <property type="evidence" value="ECO:0007669"/>
    <property type="project" value="UniProtKB-SubCell"/>
</dbReference>
<dbReference type="Gene3D" id="4.10.280.10">
    <property type="entry name" value="Helix-loop-helix DNA-binding domain"/>
    <property type="match status" value="1"/>
</dbReference>
<gene>
    <name evidence="14" type="ORF">HF521_009634</name>
</gene>
<evidence type="ECO:0000313" key="14">
    <source>
        <dbReference type="EMBL" id="KAF7710762.1"/>
    </source>
</evidence>
<comment type="caution">
    <text evidence="14">The sequence shown here is derived from an EMBL/GenBank/DDBJ whole genome shotgun (WGS) entry which is preliminary data.</text>
</comment>
<reference evidence="14" key="1">
    <citation type="submission" date="2020-08" db="EMBL/GenBank/DDBJ databases">
        <title>Chromosome-level assembly of Southern catfish (Silurus meridionalis) provides insights into visual adaptation to the nocturnal and benthic lifestyles.</title>
        <authorList>
            <person name="Zhang Y."/>
            <person name="Wang D."/>
            <person name="Peng Z."/>
        </authorList>
    </citation>
    <scope>NUCLEOTIDE SEQUENCE</scope>
    <source>
        <strain evidence="14">SWU-2019-XX</strain>
        <tissue evidence="14">Muscle</tissue>
    </source>
</reference>
<evidence type="ECO:0000313" key="15">
    <source>
        <dbReference type="Proteomes" id="UP000606274"/>
    </source>
</evidence>
<accession>A0A8T0BTY8</accession>
<evidence type="ECO:0000256" key="4">
    <source>
        <dbReference type="ARBA" id="ARBA00022490"/>
    </source>
</evidence>
<dbReference type="FunFam" id="4.10.280.10:FF:000019">
    <property type="entry name" value="Myc proto-oncogene protein"/>
    <property type="match status" value="1"/>
</dbReference>
<name>A0A8T0BTY8_SILME</name>
<dbReference type="InterPro" id="IPR039915">
    <property type="entry name" value="TACC"/>
</dbReference>
<keyword evidence="4" id="KW-0963">Cytoplasm</keyword>
<feature type="domain" description="BHLH" evidence="13">
    <location>
        <begin position="278"/>
        <end position="330"/>
    </location>
</feature>
<evidence type="ECO:0000256" key="9">
    <source>
        <dbReference type="ARBA" id="ARBA00023242"/>
    </source>
</evidence>
<dbReference type="SUPFAM" id="SSF47459">
    <property type="entry name" value="HLH, helix-loop-helix DNA-binding domain"/>
    <property type="match status" value="1"/>
</dbReference>
<dbReference type="Pfam" id="PF00010">
    <property type="entry name" value="HLH"/>
    <property type="match status" value="1"/>
</dbReference>
<dbReference type="GO" id="GO:0003677">
    <property type="term" value="F:DNA binding"/>
    <property type="evidence" value="ECO:0007669"/>
    <property type="project" value="UniProtKB-KW"/>
</dbReference>
<dbReference type="GO" id="GO:0007052">
    <property type="term" value="P:mitotic spindle organization"/>
    <property type="evidence" value="ECO:0007669"/>
    <property type="project" value="InterPro"/>
</dbReference>
<feature type="compositionally biased region" description="Polar residues" evidence="12">
    <location>
        <begin position="642"/>
        <end position="679"/>
    </location>
</feature>
<feature type="compositionally biased region" description="Low complexity" evidence="12">
    <location>
        <begin position="260"/>
        <end position="273"/>
    </location>
</feature>
<feature type="region of interest" description="Disordered" evidence="12">
    <location>
        <begin position="462"/>
        <end position="484"/>
    </location>
</feature>
<comment type="similarity">
    <text evidence="3">Belongs to the TACC family.</text>
</comment>
<dbReference type="PRINTS" id="PR00044">
    <property type="entry name" value="LEUZIPPRMYC"/>
</dbReference>
<evidence type="ECO:0000256" key="10">
    <source>
        <dbReference type="ARBA" id="ARBA00025872"/>
    </source>
</evidence>
<dbReference type="InterPro" id="IPR007707">
    <property type="entry name" value="TACC_C"/>
</dbReference>
<dbReference type="GO" id="GO:0005634">
    <property type="term" value="C:nucleus"/>
    <property type="evidence" value="ECO:0007669"/>
    <property type="project" value="UniProtKB-SubCell"/>
</dbReference>
<dbReference type="SMART" id="SM00353">
    <property type="entry name" value="HLH"/>
    <property type="match status" value="1"/>
</dbReference>
<dbReference type="InterPro" id="IPR011598">
    <property type="entry name" value="bHLH_dom"/>
</dbReference>
<keyword evidence="8" id="KW-0206">Cytoskeleton</keyword>